<reference evidence="2" key="1">
    <citation type="submission" date="2013-10" db="EMBL/GenBank/DDBJ databases">
        <title>Genomic analysis of the causative agents of coccidiosis in chickens.</title>
        <authorList>
            <person name="Reid A.J."/>
            <person name="Blake D."/>
            <person name="Billington K."/>
            <person name="Browne H."/>
            <person name="Dunn M."/>
            <person name="Hung S."/>
            <person name="Kawahara F."/>
            <person name="Miranda-Saavedra D."/>
            <person name="Mourier T."/>
            <person name="Nagra H."/>
            <person name="Otto T.D."/>
            <person name="Rawlings N."/>
            <person name="Sanchez A."/>
            <person name="Sanders M."/>
            <person name="Subramaniam C."/>
            <person name="Tay Y."/>
            <person name="Dear P."/>
            <person name="Doerig C."/>
            <person name="Gruber A."/>
            <person name="Parkinson J."/>
            <person name="Shirley M."/>
            <person name="Wan K.L."/>
            <person name="Berriman M."/>
            <person name="Tomley F."/>
            <person name="Pain A."/>
        </authorList>
    </citation>
    <scope>NUCLEOTIDE SEQUENCE</scope>
    <source>
        <strain evidence="2">Houghton</strain>
    </source>
</reference>
<sequence>MNQLRFTYTHACIRLRRWGPSRVRCLSSFKIREFHLKDKEERSQTTASGIQEEEPKLLHHATYLQQQAEKRGEATTANAACVMPDAGYAAKDADDLDVAAAAAAAEAADWVYEAKPGGPLHFREHQRLMLLANAVAADAAAADAAAAADEEQHRSWVLPMARFASASQRQKQQECRKGSLVQQQCMQAAATFGTAAERARVYRHLKNPGVEGALFYRAELKAYLLFLSSHLPSLELRELLRGYLTASIHHMDEQQLLEMLHLLQAPTKHQHQLQQQKQQQQQQQQQQRENTKIGNETFTAAGGDESCCWGFKRVNSSSSSSSSTTTNSSSSASNTSSSSSSSSSRCCCCDEGKGASLEHLLSGRSACVPYQQHQQQHQPQQQQKQQQQQQQQQHQQQHQQQQYATACRQPCIFC</sequence>
<evidence type="ECO:0000313" key="2">
    <source>
        <dbReference type="EMBL" id="CDI78404.1"/>
    </source>
</evidence>
<dbReference type="GO" id="GO:0010468">
    <property type="term" value="P:regulation of gene expression"/>
    <property type="evidence" value="ECO:0007669"/>
    <property type="project" value="TreeGrafter"/>
</dbReference>
<dbReference type="RefSeq" id="XP_013251361.1">
    <property type="nucleotide sequence ID" value="XM_013395907.1"/>
</dbReference>
<dbReference type="EMBL" id="HG670865">
    <property type="protein sequence ID" value="CDI78404.1"/>
    <property type="molecule type" value="Genomic_DNA"/>
</dbReference>
<keyword evidence="3" id="KW-1185">Reference proteome</keyword>
<gene>
    <name evidence="2" type="ORF">EAH_00007280</name>
</gene>
<dbReference type="OMA" id="HHMDEQQ"/>
<proteinExistence type="predicted"/>
<dbReference type="AlphaFoldDB" id="U6GII8"/>
<feature type="compositionally biased region" description="Low complexity" evidence="1">
    <location>
        <begin position="272"/>
        <end position="287"/>
    </location>
</feature>
<accession>U6GII8</accession>
<dbReference type="GO" id="GO:0043565">
    <property type="term" value="F:sequence-specific DNA binding"/>
    <property type="evidence" value="ECO:0007669"/>
    <property type="project" value="TreeGrafter"/>
</dbReference>
<protein>
    <submittedName>
        <fullName evidence="2">Uncharacterized protein</fullName>
    </submittedName>
</protein>
<dbReference type="GO" id="GO:0005634">
    <property type="term" value="C:nucleus"/>
    <property type="evidence" value="ECO:0007669"/>
    <property type="project" value="TreeGrafter"/>
</dbReference>
<organism evidence="2 3">
    <name type="scientific">Eimeria acervulina</name>
    <name type="common">Coccidian parasite</name>
    <dbReference type="NCBI Taxonomy" id="5801"/>
    <lineage>
        <taxon>Eukaryota</taxon>
        <taxon>Sar</taxon>
        <taxon>Alveolata</taxon>
        <taxon>Apicomplexa</taxon>
        <taxon>Conoidasida</taxon>
        <taxon>Coccidia</taxon>
        <taxon>Eucoccidiorida</taxon>
        <taxon>Eimeriorina</taxon>
        <taxon>Eimeriidae</taxon>
        <taxon>Eimeria</taxon>
    </lineage>
</organism>
<dbReference type="OrthoDB" id="348585at2759"/>
<name>U6GII8_EIMAC</name>
<dbReference type="GeneID" id="25268798"/>
<dbReference type="PANTHER" id="PTHR14312">
    <property type="entry name" value="CREB/ATF BZIP TRANSCRIPTION FACTOR"/>
    <property type="match status" value="1"/>
</dbReference>
<dbReference type="VEuPathDB" id="ToxoDB:EAH_00007280"/>
<dbReference type="Proteomes" id="UP000018050">
    <property type="component" value="Unassembled WGS sequence"/>
</dbReference>
<feature type="region of interest" description="Disordered" evidence="1">
    <location>
        <begin position="315"/>
        <end position="344"/>
    </location>
</feature>
<evidence type="ECO:0000256" key="1">
    <source>
        <dbReference type="SAM" id="MobiDB-lite"/>
    </source>
</evidence>
<evidence type="ECO:0000313" key="3">
    <source>
        <dbReference type="Proteomes" id="UP000018050"/>
    </source>
</evidence>
<dbReference type="PANTHER" id="PTHR14312:SF1">
    <property type="entry name" value="BASIC-LEUCINE ZIPPER TRANSCRIPTION FACTOR A"/>
    <property type="match status" value="1"/>
</dbReference>
<feature type="region of interest" description="Disordered" evidence="1">
    <location>
        <begin position="268"/>
        <end position="291"/>
    </location>
</feature>
<reference evidence="2" key="2">
    <citation type="submission" date="2013-10" db="EMBL/GenBank/DDBJ databases">
        <authorList>
            <person name="Aslett M."/>
        </authorList>
    </citation>
    <scope>NUCLEOTIDE SEQUENCE</scope>
    <source>
        <strain evidence="2">Houghton</strain>
    </source>
</reference>